<sequence length="67" mass="7889">MGNFMHQRNQETVFVKAGIYGNTMVTRLVPMIIAMTGYAFVYNFQVHAIVLYQLKRRIYSMLRNVSR</sequence>
<evidence type="ECO:0000256" key="1">
    <source>
        <dbReference type="SAM" id="Phobius"/>
    </source>
</evidence>
<keyword evidence="1" id="KW-0812">Transmembrane</keyword>
<dbReference type="AlphaFoldDB" id="A0A1R3L1Y5"/>
<organism evidence="2 3">
    <name type="scientific">Corchorus olitorius</name>
    <dbReference type="NCBI Taxonomy" id="93759"/>
    <lineage>
        <taxon>Eukaryota</taxon>
        <taxon>Viridiplantae</taxon>
        <taxon>Streptophyta</taxon>
        <taxon>Embryophyta</taxon>
        <taxon>Tracheophyta</taxon>
        <taxon>Spermatophyta</taxon>
        <taxon>Magnoliopsida</taxon>
        <taxon>eudicotyledons</taxon>
        <taxon>Gunneridae</taxon>
        <taxon>Pentapetalae</taxon>
        <taxon>rosids</taxon>
        <taxon>malvids</taxon>
        <taxon>Malvales</taxon>
        <taxon>Malvaceae</taxon>
        <taxon>Grewioideae</taxon>
        <taxon>Apeibeae</taxon>
        <taxon>Corchorus</taxon>
    </lineage>
</organism>
<evidence type="ECO:0000313" key="3">
    <source>
        <dbReference type="Proteomes" id="UP000187203"/>
    </source>
</evidence>
<protein>
    <submittedName>
        <fullName evidence="2">Uncharacterized protein</fullName>
    </submittedName>
</protein>
<feature type="transmembrane region" description="Helical" evidence="1">
    <location>
        <begin position="31"/>
        <end position="54"/>
    </location>
</feature>
<keyword evidence="1" id="KW-0472">Membrane</keyword>
<name>A0A1R3L1Y5_9ROSI</name>
<keyword evidence="3" id="KW-1185">Reference proteome</keyword>
<proteinExistence type="predicted"/>
<evidence type="ECO:0000313" key="2">
    <source>
        <dbReference type="EMBL" id="OMP13307.1"/>
    </source>
</evidence>
<dbReference type="EMBL" id="AWUE01004600">
    <property type="protein sequence ID" value="OMP13307.1"/>
    <property type="molecule type" value="Genomic_DNA"/>
</dbReference>
<gene>
    <name evidence="2" type="ORF">COLO4_01906</name>
</gene>
<dbReference type="Proteomes" id="UP000187203">
    <property type="component" value="Unassembled WGS sequence"/>
</dbReference>
<keyword evidence="1" id="KW-1133">Transmembrane helix</keyword>
<comment type="caution">
    <text evidence="2">The sequence shown here is derived from an EMBL/GenBank/DDBJ whole genome shotgun (WGS) entry which is preliminary data.</text>
</comment>
<accession>A0A1R3L1Y5</accession>
<reference evidence="3" key="1">
    <citation type="submission" date="2013-09" db="EMBL/GenBank/DDBJ databases">
        <title>Corchorus olitorius genome sequencing.</title>
        <authorList>
            <person name="Alam M."/>
            <person name="Haque M.S."/>
            <person name="Islam M.S."/>
            <person name="Emdad E.M."/>
            <person name="Islam M.M."/>
            <person name="Ahmed B."/>
            <person name="Halim A."/>
            <person name="Hossen Q.M.M."/>
            <person name="Hossain M.Z."/>
            <person name="Ahmed R."/>
            <person name="Khan M.M."/>
            <person name="Islam R."/>
            <person name="Rashid M.M."/>
            <person name="Khan S.A."/>
            <person name="Rahman M.S."/>
            <person name="Alam M."/>
            <person name="Yahiya A.S."/>
            <person name="Khan M.S."/>
            <person name="Azam M.S."/>
            <person name="Haque T."/>
            <person name="Lashkar M.Z.H."/>
            <person name="Akhand A.I."/>
            <person name="Morshed G."/>
            <person name="Roy S."/>
            <person name="Uddin K.S."/>
            <person name="Rabeya T."/>
            <person name="Hossain A.S."/>
            <person name="Chowdhury A."/>
            <person name="Snigdha A.R."/>
            <person name="Mortoza M.S."/>
            <person name="Matin S.A."/>
            <person name="Hoque S.M.E."/>
            <person name="Islam M.K."/>
            <person name="Roy D.K."/>
            <person name="Haider R."/>
            <person name="Moosa M.M."/>
            <person name="Elias S.M."/>
            <person name="Hasan A.M."/>
            <person name="Jahan S."/>
            <person name="Shafiuddin M."/>
            <person name="Mahmood N."/>
            <person name="Shommy N.S."/>
        </authorList>
    </citation>
    <scope>NUCLEOTIDE SEQUENCE [LARGE SCALE GENOMIC DNA]</scope>
    <source>
        <strain evidence="3">cv. O-4</strain>
    </source>
</reference>